<dbReference type="AlphaFoldDB" id="A0A162JB07"/>
<dbReference type="EMBL" id="AZHF01000013">
    <property type="protein sequence ID" value="OAA66332.1"/>
    <property type="molecule type" value="Genomic_DNA"/>
</dbReference>
<comment type="caution">
    <text evidence="2">The sequence shown here is derived from an EMBL/GenBank/DDBJ whole genome shotgun (WGS) entry which is preliminary data.</text>
</comment>
<evidence type="ECO:0000313" key="3">
    <source>
        <dbReference type="Proteomes" id="UP000076881"/>
    </source>
</evidence>
<name>A0A162JB07_CORDF</name>
<feature type="domain" description="2EXR" evidence="1">
    <location>
        <begin position="2"/>
        <end position="123"/>
    </location>
</feature>
<keyword evidence="3" id="KW-1185">Reference proteome</keyword>
<dbReference type="Pfam" id="PF20150">
    <property type="entry name" value="2EXR"/>
    <property type="match status" value="1"/>
</dbReference>
<organism evidence="2 3">
    <name type="scientific">Akanthomyces lecanii RCEF 1005</name>
    <dbReference type="NCBI Taxonomy" id="1081108"/>
    <lineage>
        <taxon>Eukaryota</taxon>
        <taxon>Fungi</taxon>
        <taxon>Dikarya</taxon>
        <taxon>Ascomycota</taxon>
        <taxon>Pezizomycotina</taxon>
        <taxon>Sordariomycetes</taxon>
        <taxon>Hypocreomycetidae</taxon>
        <taxon>Hypocreales</taxon>
        <taxon>Cordycipitaceae</taxon>
        <taxon>Akanthomyces</taxon>
        <taxon>Cordyceps confragosa</taxon>
    </lineage>
</organism>
<gene>
    <name evidence="2" type="ORF">LEL_10431</name>
</gene>
<evidence type="ECO:0000259" key="1">
    <source>
        <dbReference type="Pfam" id="PF20150"/>
    </source>
</evidence>
<evidence type="ECO:0000313" key="2">
    <source>
        <dbReference type="EMBL" id="OAA66332.1"/>
    </source>
</evidence>
<protein>
    <recommendedName>
        <fullName evidence="1">2EXR domain-containing protein</fullName>
    </recommendedName>
</protein>
<sequence length="321" mass="38006">MFRVFSQLPSELRRKIWLATLGPMTLTFTTKHPSDVLKQRHEHQMWLEHGTLPEFVTPLSIPVPYFGHVQDEHGGSRLYFAVESTATYRACKESRAFLQFFFAEETKPEGGFPSWYCSETDTIKFNIWWIDDVIKHPWFLRTQHLELTMWNEECYLGNHGDVTGHDWIEENLTSLRDVTVRINEARTWSENYTTRYRHWLTAWFRTFESFYNPEEADGPPLRFHLRVVSNTVPEEEWLSPTNYLRVEKLVHQKMLHFDPQHKEHDTGGRKAALMAAADDELDNPAQYLARRRLAQRLARELESAVYRSTHEPPPLEEEWSV</sequence>
<reference evidence="2 3" key="1">
    <citation type="journal article" date="2016" name="Genome Biol. Evol.">
        <title>Divergent and convergent evolution of fungal pathogenicity.</title>
        <authorList>
            <person name="Shang Y."/>
            <person name="Xiao G."/>
            <person name="Zheng P."/>
            <person name="Cen K."/>
            <person name="Zhan S."/>
            <person name="Wang C."/>
        </authorList>
    </citation>
    <scope>NUCLEOTIDE SEQUENCE [LARGE SCALE GENOMIC DNA]</scope>
    <source>
        <strain evidence="2 3">RCEF 1005</strain>
    </source>
</reference>
<dbReference type="OrthoDB" id="4868715at2759"/>
<dbReference type="Proteomes" id="UP000076881">
    <property type="component" value="Unassembled WGS sequence"/>
</dbReference>
<accession>A0A162JB07</accession>
<dbReference type="InterPro" id="IPR045518">
    <property type="entry name" value="2EXR"/>
</dbReference>
<proteinExistence type="predicted"/>